<protein>
    <submittedName>
        <fullName evidence="1">Uncharacterized protein</fullName>
    </submittedName>
</protein>
<evidence type="ECO:0000313" key="1">
    <source>
        <dbReference type="EMBL" id="WAN68652.1"/>
    </source>
</evidence>
<gene>
    <name evidence="1" type="ORF">BJP36_40500</name>
</gene>
<dbReference type="AlphaFoldDB" id="A0A9Q9SS54"/>
<reference evidence="1" key="1">
    <citation type="journal article" date="2017" name="Proc. Natl. Acad. Sci. U.S.A.">
        <title>Comparative genomics uncovers the prolific and distinctive metabolic potential of the cyanobacterial genus Moorea.</title>
        <authorList>
            <person name="Leao T."/>
            <person name="Castelao G."/>
            <person name="Korobeynikov A."/>
            <person name="Monroe E.A."/>
            <person name="Podell S."/>
            <person name="Glukhov E."/>
            <person name="Allen E.E."/>
            <person name="Gerwick W.H."/>
            <person name="Gerwick L."/>
        </authorList>
    </citation>
    <scope>NUCLEOTIDE SEQUENCE</scope>
    <source>
        <strain evidence="1">JHB</strain>
    </source>
</reference>
<dbReference type="EMBL" id="CP017708">
    <property type="protein sequence ID" value="WAN68652.1"/>
    <property type="molecule type" value="Genomic_DNA"/>
</dbReference>
<proteinExistence type="predicted"/>
<sequence length="80" mass="9759">MCRRHQTWWEIGKNHSSYTPHQITLAYWPRVRVQPTLLEDQRRTTLAYWPRDRVQPTLLEGQRRTTLAYWPRVRVQPSTS</sequence>
<name>A0A9Q9SS54_MOOP1</name>
<reference evidence="1" key="2">
    <citation type="submission" date="2022-10" db="EMBL/GenBank/DDBJ databases">
        <authorList>
            <person name="Ngo T.-E."/>
        </authorList>
    </citation>
    <scope>NUCLEOTIDE SEQUENCE</scope>
    <source>
        <strain evidence="1">JHB</strain>
    </source>
</reference>
<dbReference type="Proteomes" id="UP000176944">
    <property type="component" value="Chromosome"/>
</dbReference>
<organism evidence="1">
    <name type="scientific">Moorena producens (strain JHB)</name>
    <dbReference type="NCBI Taxonomy" id="1454205"/>
    <lineage>
        <taxon>Bacteria</taxon>
        <taxon>Bacillati</taxon>
        <taxon>Cyanobacteriota</taxon>
        <taxon>Cyanophyceae</taxon>
        <taxon>Coleofasciculales</taxon>
        <taxon>Coleofasciculaceae</taxon>
        <taxon>Moorena</taxon>
    </lineage>
</organism>
<accession>A0A9Q9SS54</accession>